<evidence type="ECO:0000256" key="4">
    <source>
        <dbReference type="ARBA" id="ARBA00022525"/>
    </source>
</evidence>
<gene>
    <name evidence="9" type="ORF">AQI88_17905</name>
</gene>
<dbReference type="EC" id="3.2.1.55" evidence="3"/>
<protein>
    <recommendedName>
        <fullName evidence="3">non-reducing end alpha-L-arabinofuranosidase</fullName>
        <ecNumber evidence="3">3.2.1.55</ecNumber>
    </recommendedName>
</protein>
<dbReference type="GO" id="GO:0005576">
    <property type="term" value="C:extracellular region"/>
    <property type="evidence" value="ECO:0007669"/>
    <property type="project" value="UniProtKB-SubCell"/>
</dbReference>
<dbReference type="EMBL" id="LMWL01000031">
    <property type="protein sequence ID" value="KUM95263.1"/>
    <property type="molecule type" value="Genomic_DNA"/>
</dbReference>
<comment type="caution">
    <text evidence="9">The sequence shown here is derived from an EMBL/GenBank/DDBJ whole genome shotgun (WGS) entry which is preliminary data.</text>
</comment>
<evidence type="ECO:0000256" key="2">
    <source>
        <dbReference type="ARBA" id="ARBA00004613"/>
    </source>
</evidence>
<keyword evidence="10" id="KW-1185">Reference proteome</keyword>
<evidence type="ECO:0000256" key="5">
    <source>
        <dbReference type="ARBA" id="ARBA00022729"/>
    </source>
</evidence>
<evidence type="ECO:0000256" key="6">
    <source>
        <dbReference type="ARBA" id="ARBA00022801"/>
    </source>
</evidence>
<comment type="catalytic activity">
    <reaction evidence="1">
        <text>Hydrolysis of terminal non-reducing alpha-L-arabinofuranoside residues in alpha-L-arabinosides.</text>
        <dbReference type="EC" id="3.2.1.55"/>
    </reaction>
</comment>
<proteinExistence type="predicted"/>
<keyword evidence="7" id="KW-0326">Glycosidase</keyword>
<evidence type="ECO:0000313" key="10">
    <source>
        <dbReference type="Proteomes" id="UP000054241"/>
    </source>
</evidence>
<reference evidence="9 10" key="1">
    <citation type="submission" date="2015-10" db="EMBL/GenBank/DDBJ databases">
        <title>Draft genome sequence of Streptomyces cellostaticus DSM 40189, type strain for the species Streptomyces cellostaticus.</title>
        <authorList>
            <person name="Ruckert C."/>
            <person name="Winkler A."/>
            <person name="Kalinowski J."/>
            <person name="Kampfer P."/>
            <person name="Glaeser S."/>
        </authorList>
    </citation>
    <scope>NUCLEOTIDE SEQUENCE [LARGE SCALE GENOMIC DNA]</scope>
    <source>
        <strain evidence="9 10">DSM 40189</strain>
    </source>
</reference>
<dbReference type="Pfam" id="PF03664">
    <property type="entry name" value="Glyco_hydro_62"/>
    <property type="match status" value="1"/>
</dbReference>
<dbReference type="GO" id="GO:0046556">
    <property type="term" value="F:alpha-L-arabinofuranosidase activity"/>
    <property type="evidence" value="ECO:0007669"/>
    <property type="project" value="UniProtKB-EC"/>
</dbReference>
<evidence type="ECO:0000313" key="9">
    <source>
        <dbReference type="EMBL" id="KUM95263.1"/>
    </source>
</evidence>
<dbReference type="AlphaFoldDB" id="A0A101NL11"/>
<keyword evidence="4" id="KW-0964">Secreted</keyword>
<keyword evidence="6" id="KW-0378">Hydrolase</keyword>
<sequence length="144" mass="15596">MPDVIKQNIGNGYRVDMWVICDSADCYLFSSDDQYLLIAEAIGSDGRRYFRSWTSGSLAGSLTPLAASESNPFTRASNVACPAAGSLRHRPPPTSRSSPLPRRFPGDNVNSAWNSLTSAHCPRTWPYRTASHTPASSSTSTQVA</sequence>
<evidence type="ECO:0000256" key="7">
    <source>
        <dbReference type="ARBA" id="ARBA00023295"/>
    </source>
</evidence>
<evidence type="ECO:0000256" key="1">
    <source>
        <dbReference type="ARBA" id="ARBA00001462"/>
    </source>
</evidence>
<name>A0A101NL11_9ACTN</name>
<dbReference type="Proteomes" id="UP000054241">
    <property type="component" value="Unassembled WGS sequence"/>
</dbReference>
<dbReference type="Gene3D" id="2.115.10.20">
    <property type="entry name" value="Glycosyl hydrolase domain, family 43"/>
    <property type="match status" value="2"/>
</dbReference>
<evidence type="ECO:0000256" key="3">
    <source>
        <dbReference type="ARBA" id="ARBA00012670"/>
    </source>
</evidence>
<evidence type="ECO:0000256" key="8">
    <source>
        <dbReference type="SAM" id="MobiDB-lite"/>
    </source>
</evidence>
<dbReference type="GO" id="GO:0046373">
    <property type="term" value="P:L-arabinose metabolic process"/>
    <property type="evidence" value="ECO:0007669"/>
    <property type="project" value="InterPro"/>
</dbReference>
<dbReference type="PANTHER" id="PTHR40631">
    <property type="entry name" value="ALPHA-L-ARABINOFURANOSIDASE AXHA-2-RELATED"/>
    <property type="match status" value="1"/>
</dbReference>
<dbReference type="InterPro" id="IPR005193">
    <property type="entry name" value="GH62_arabinosidase"/>
</dbReference>
<accession>A0A101NL11</accession>
<dbReference type="STRING" id="67285.AQI88_17905"/>
<keyword evidence="5" id="KW-0732">Signal</keyword>
<dbReference type="InterPro" id="IPR023296">
    <property type="entry name" value="Glyco_hydro_beta-prop_sf"/>
</dbReference>
<dbReference type="PANTHER" id="PTHR40631:SF2">
    <property type="entry name" value="ALPHA-L-ARABINOFURANOSIDASE"/>
    <property type="match status" value="1"/>
</dbReference>
<comment type="subcellular location">
    <subcellularLocation>
        <location evidence="2">Secreted</location>
    </subcellularLocation>
</comment>
<organism evidence="9 10">
    <name type="scientific">Streptomyces cellostaticus</name>
    <dbReference type="NCBI Taxonomy" id="67285"/>
    <lineage>
        <taxon>Bacteria</taxon>
        <taxon>Bacillati</taxon>
        <taxon>Actinomycetota</taxon>
        <taxon>Actinomycetes</taxon>
        <taxon>Kitasatosporales</taxon>
        <taxon>Streptomycetaceae</taxon>
        <taxon>Streptomyces</taxon>
    </lineage>
</organism>
<feature type="region of interest" description="Disordered" evidence="8">
    <location>
        <begin position="83"/>
        <end position="106"/>
    </location>
</feature>